<organism evidence="2 3">
    <name type="scientific">Flavobacterium granuli</name>
    <dbReference type="NCBI Taxonomy" id="280093"/>
    <lineage>
        <taxon>Bacteria</taxon>
        <taxon>Pseudomonadati</taxon>
        <taxon>Bacteroidota</taxon>
        <taxon>Flavobacteriia</taxon>
        <taxon>Flavobacteriales</taxon>
        <taxon>Flavobacteriaceae</taxon>
        <taxon>Flavobacterium</taxon>
    </lineage>
</organism>
<feature type="chain" id="PRO_5045488727" description="Lipoprotein" evidence="1">
    <location>
        <begin position="25"/>
        <end position="302"/>
    </location>
</feature>
<evidence type="ECO:0008006" key="4">
    <source>
        <dbReference type="Google" id="ProtNLM"/>
    </source>
</evidence>
<sequence>MPFKFIFKTICLLFVLLLFLTTSCDNNDATPSNTIEKPITTNLKMESSGAFSNLKLTTEEFNYWNSNSVNSTETISKIKTLCKTEIYPVLKDEFDFIIVVMNNKDLPANMPYGEYHHVKNDIQGIGLDLFDYSAEFGSSGKLQGIYFLYKNNIDNGPVLHEMFHRWGNWAVPQNYGGHWDKVDGILTSVSNNYADIELYLAGAIPASEIKDSESLAIYNDSRFTNKTRTPNSTNSQKNFKSLVLVMGSSDLTDAETTTLKNRISNITRTPAQGTTNTGYQNIYNKTKGLLTLSIGELDKAKK</sequence>
<keyword evidence="1" id="KW-0732">Signal</keyword>
<dbReference type="PROSITE" id="PS51257">
    <property type="entry name" value="PROKAR_LIPOPROTEIN"/>
    <property type="match status" value="1"/>
</dbReference>
<name>A0ABU1S279_9FLAO</name>
<dbReference type="EMBL" id="JAVDTX010000003">
    <property type="protein sequence ID" value="MDR6845128.1"/>
    <property type="molecule type" value="Genomic_DNA"/>
</dbReference>
<protein>
    <recommendedName>
        <fullName evidence="4">Lipoprotein</fullName>
    </recommendedName>
</protein>
<dbReference type="RefSeq" id="WP_310006121.1">
    <property type="nucleotide sequence ID" value="NZ_JAVDTX010000003.1"/>
</dbReference>
<proteinExistence type="predicted"/>
<evidence type="ECO:0000256" key="1">
    <source>
        <dbReference type="SAM" id="SignalP"/>
    </source>
</evidence>
<evidence type="ECO:0000313" key="3">
    <source>
        <dbReference type="Proteomes" id="UP001261871"/>
    </source>
</evidence>
<keyword evidence="3" id="KW-1185">Reference proteome</keyword>
<accession>A0ABU1S279</accession>
<dbReference type="Proteomes" id="UP001261871">
    <property type="component" value="Unassembled WGS sequence"/>
</dbReference>
<comment type="caution">
    <text evidence="2">The sequence shown here is derived from an EMBL/GenBank/DDBJ whole genome shotgun (WGS) entry which is preliminary data.</text>
</comment>
<evidence type="ECO:0000313" key="2">
    <source>
        <dbReference type="EMBL" id="MDR6845128.1"/>
    </source>
</evidence>
<gene>
    <name evidence="2" type="ORF">J2W95_001827</name>
</gene>
<feature type="signal peptide" evidence="1">
    <location>
        <begin position="1"/>
        <end position="24"/>
    </location>
</feature>
<reference evidence="2 3" key="1">
    <citation type="submission" date="2023-07" db="EMBL/GenBank/DDBJ databases">
        <title>Sorghum-associated microbial communities from plants grown in Nebraska, USA.</title>
        <authorList>
            <person name="Schachtman D."/>
        </authorList>
    </citation>
    <scope>NUCLEOTIDE SEQUENCE [LARGE SCALE GENOMIC DNA]</scope>
    <source>
        <strain evidence="2 3">BE124</strain>
    </source>
</reference>